<dbReference type="EMBL" id="JAANIT010002225">
    <property type="protein sequence ID" value="KAG1537107.1"/>
    <property type="molecule type" value="Genomic_DNA"/>
</dbReference>
<evidence type="ECO:0000313" key="1">
    <source>
        <dbReference type="EMBL" id="KAG1537107.1"/>
    </source>
</evidence>
<accession>A0A9P6Y1Q9</accession>
<proteinExistence type="predicted"/>
<name>A0A9P6Y1Q9_RHIOR</name>
<dbReference type="AlphaFoldDB" id="A0A9P6Y1Q9"/>
<protein>
    <submittedName>
        <fullName evidence="1">Uncharacterized protein</fullName>
    </submittedName>
</protein>
<dbReference type="Proteomes" id="UP000717996">
    <property type="component" value="Unassembled WGS sequence"/>
</dbReference>
<evidence type="ECO:0000313" key="2">
    <source>
        <dbReference type="Proteomes" id="UP000717996"/>
    </source>
</evidence>
<comment type="caution">
    <text evidence="1">The sequence shown here is derived from an EMBL/GenBank/DDBJ whole genome shotgun (WGS) entry which is preliminary data.</text>
</comment>
<reference evidence="1" key="1">
    <citation type="journal article" date="2020" name="Microb. Genom.">
        <title>Genetic diversity of clinical and environmental Mucorales isolates obtained from an investigation of mucormycosis cases among solid organ transplant recipients.</title>
        <authorList>
            <person name="Nguyen M.H."/>
            <person name="Kaul D."/>
            <person name="Muto C."/>
            <person name="Cheng S.J."/>
            <person name="Richter R.A."/>
            <person name="Bruno V.M."/>
            <person name="Liu G."/>
            <person name="Beyhan S."/>
            <person name="Sundermann A.J."/>
            <person name="Mounaud S."/>
            <person name="Pasculle A.W."/>
            <person name="Nierman W.C."/>
            <person name="Driscoll E."/>
            <person name="Cumbie R."/>
            <person name="Clancy C.J."/>
            <person name="Dupont C.L."/>
        </authorList>
    </citation>
    <scope>NUCLEOTIDE SEQUENCE</scope>
    <source>
        <strain evidence="1">GL16</strain>
    </source>
</reference>
<gene>
    <name evidence="1" type="ORF">G6F51_010576</name>
</gene>
<sequence>MDPNNLRNPYYDDFDQDEKGCAAWSVFAQRLVRAIRCLKGPIQRAVARFFVDKGIIASVVLNELFPVKQT</sequence>
<organism evidence="1 2">
    <name type="scientific">Rhizopus oryzae</name>
    <name type="common">Mucormycosis agent</name>
    <name type="synonym">Rhizopus arrhizus var. delemar</name>
    <dbReference type="NCBI Taxonomy" id="64495"/>
    <lineage>
        <taxon>Eukaryota</taxon>
        <taxon>Fungi</taxon>
        <taxon>Fungi incertae sedis</taxon>
        <taxon>Mucoromycota</taxon>
        <taxon>Mucoromycotina</taxon>
        <taxon>Mucoromycetes</taxon>
        <taxon>Mucorales</taxon>
        <taxon>Mucorineae</taxon>
        <taxon>Rhizopodaceae</taxon>
        <taxon>Rhizopus</taxon>
    </lineage>
</organism>